<evidence type="ECO:0000313" key="2">
    <source>
        <dbReference type="Proteomes" id="UP000827976"/>
    </source>
</evidence>
<organism evidence="1 2">
    <name type="scientific">Dioscorea alata</name>
    <name type="common">Purple yam</name>
    <dbReference type="NCBI Taxonomy" id="55571"/>
    <lineage>
        <taxon>Eukaryota</taxon>
        <taxon>Viridiplantae</taxon>
        <taxon>Streptophyta</taxon>
        <taxon>Embryophyta</taxon>
        <taxon>Tracheophyta</taxon>
        <taxon>Spermatophyta</taxon>
        <taxon>Magnoliopsida</taxon>
        <taxon>Liliopsida</taxon>
        <taxon>Dioscoreales</taxon>
        <taxon>Dioscoreaceae</taxon>
        <taxon>Dioscorea</taxon>
    </lineage>
</organism>
<evidence type="ECO:0000313" key="1">
    <source>
        <dbReference type="EMBL" id="KAH7674298.1"/>
    </source>
</evidence>
<reference evidence="2" key="1">
    <citation type="journal article" date="2022" name="Nat. Commun.">
        <title>Chromosome evolution and the genetic basis of agronomically important traits in greater yam.</title>
        <authorList>
            <person name="Bredeson J.V."/>
            <person name="Lyons J.B."/>
            <person name="Oniyinde I.O."/>
            <person name="Okereke N.R."/>
            <person name="Kolade O."/>
            <person name="Nnabue I."/>
            <person name="Nwadili C.O."/>
            <person name="Hribova E."/>
            <person name="Parker M."/>
            <person name="Nwogha J."/>
            <person name="Shu S."/>
            <person name="Carlson J."/>
            <person name="Kariba R."/>
            <person name="Muthemba S."/>
            <person name="Knop K."/>
            <person name="Barton G.J."/>
            <person name="Sherwood A.V."/>
            <person name="Lopez-Montes A."/>
            <person name="Asiedu R."/>
            <person name="Jamnadass R."/>
            <person name="Muchugi A."/>
            <person name="Goodstein D."/>
            <person name="Egesi C.N."/>
            <person name="Featherston J."/>
            <person name="Asfaw A."/>
            <person name="Simpson G.G."/>
            <person name="Dolezel J."/>
            <person name="Hendre P.S."/>
            <person name="Van Deynze A."/>
            <person name="Kumar P.L."/>
            <person name="Obidiegwu J.E."/>
            <person name="Bhattacharjee R."/>
            <person name="Rokhsar D.S."/>
        </authorList>
    </citation>
    <scope>NUCLEOTIDE SEQUENCE [LARGE SCALE GENOMIC DNA]</scope>
    <source>
        <strain evidence="2">cv. TDa95/00328</strain>
    </source>
</reference>
<comment type="caution">
    <text evidence="1">The sequence shown here is derived from an EMBL/GenBank/DDBJ whole genome shotgun (WGS) entry which is preliminary data.</text>
</comment>
<gene>
    <name evidence="1" type="ORF">IHE45_08G064000</name>
</gene>
<keyword evidence="2" id="KW-1185">Reference proteome</keyword>
<name>A0ACB7VJJ2_DIOAL</name>
<proteinExistence type="predicted"/>
<dbReference type="Proteomes" id="UP000827976">
    <property type="component" value="Chromosome 8"/>
</dbReference>
<protein>
    <submittedName>
        <fullName evidence="1">Copper chaperone domain-containing protein</fullName>
    </submittedName>
</protein>
<sequence>MELKVNLHCKACEMSTRKVLSKLKGVTCVDIDVVSNKVMVMGYVDQKAVIKAVRKTGRQAEVRPSPHRDSKILKMRSSDIGSRYGYHASPSRVSMKLHRASPSSLPKPSKEKQTPKALRRIKHLLCMRPRTTDEEPMYMKMSSKLGFQQDRTSDFGRP</sequence>
<dbReference type="EMBL" id="CM037018">
    <property type="protein sequence ID" value="KAH7674298.1"/>
    <property type="molecule type" value="Genomic_DNA"/>
</dbReference>
<accession>A0ACB7VJJ2</accession>